<comment type="subcellular location">
    <subcellularLocation>
        <location evidence="1 6">Nucleus</location>
    </subcellularLocation>
</comment>
<dbReference type="KEGG" id="ppp:112293756"/>
<sequence length="523" mass="58524">MEQQRRMKTVQQKFRMKGFTLTLDALKAAVAFIYQSSLDPIDALESLLASTDDHPSLKSNMLDKTTVETIIAEVKGLDDHTQGRRVLQVVDAFNIPKICFDPARKILYTQPGNFPLHGEAQAKASFYRERFLLLQQRILKDKYFAKPAFEGHVSSQFGSCEITPLQSLVGCTGNRWVMGVILQVEDGRFHLEDMSAVVPVDISEAKITAGFFTENSVVLAEGELLVNGVFKVYTMGFPPLERRQTSLRSAAGLSLLAGPPLTMEEFVRLEKLEKQAVNDMFVVLSDVWLDSEETMGKLEEVLDGYESMEVVPSLFVLLGNFCSYPCNLASHDFAELREQFSRLGSLIASHPRIKDGSQFLLVPGPGDPGPSNVLPRPALPKYFTKEVLKHVPNAIFGSNPCRIRFYAQDLVVFREDLQYRMRRSCICTPSEEETNDPFEHLVVTMLHQNHLCPLPLTTQPINWSFDHALSLYPTPDTIILGDRAAQNVIAYMGVTCFNPGSFANDGTFIAYRPATREVEVSAV</sequence>
<dbReference type="Pfam" id="PF04042">
    <property type="entry name" value="DNA_pol_E_B"/>
    <property type="match status" value="1"/>
</dbReference>
<keyword evidence="10" id="KW-1185">Reference proteome</keyword>
<evidence type="ECO:0000256" key="4">
    <source>
        <dbReference type="ARBA" id="ARBA00023125"/>
    </source>
</evidence>
<dbReference type="PANTHER" id="PTHR12708">
    <property type="entry name" value="DNA POLYMERASE EPSILON SUBUNIT B"/>
    <property type="match status" value="1"/>
</dbReference>
<dbReference type="Gramene" id="Pp3c16_3220V3.1">
    <property type="protein sequence ID" value="PAC:32984370.CDS.1"/>
    <property type="gene ID" value="Pp3c16_3220"/>
</dbReference>
<proteinExistence type="inferred from homology"/>
<evidence type="ECO:0000313" key="9">
    <source>
        <dbReference type="EnsemblPlants" id="PAC:32984370.CDS.1"/>
    </source>
</evidence>
<dbReference type="OMA" id="FFCEGCF"/>
<dbReference type="Gramene" id="Pp3c16_3220V3.2">
    <property type="protein sequence ID" value="PAC:32984371.CDS.1"/>
    <property type="gene ID" value="Pp3c16_3220"/>
</dbReference>
<accession>A0A2K1J704</accession>
<dbReference type="EnsemblPlants" id="Pp3c16_3220V3.3">
    <property type="protein sequence ID" value="PAC:32984372.CDS.1"/>
    <property type="gene ID" value="Pp3c16_3220"/>
</dbReference>
<dbReference type="Gene3D" id="3.60.21.60">
    <property type="match status" value="1"/>
</dbReference>
<keyword evidence="4 6" id="KW-0238">DNA-binding</keyword>
<reference evidence="8 10" key="1">
    <citation type="journal article" date="2008" name="Science">
        <title>The Physcomitrella genome reveals evolutionary insights into the conquest of land by plants.</title>
        <authorList>
            <person name="Rensing S."/>
            <person name="Lang D."/>
            <person name="Zimmer A."/>
            <person name="Terry A."/>
            <person name="Salamov A."/>
            <person name="Shapiro H."/>
            <person name="Nishiyama T."/>
            <person name="Perroud P.-F."/>
            <person name="Lindquist E."/>
            <person name="Kamisugi Y."/>
            <person name="Tanahashi T."/>
            <person name="Sakakibara K."/>
            <person name="Fujita T."/>
            <person name="Oishi K."/>
            <person name="Shin-I T."/>
            <person name="Kuroki Y."/>
            <person name="Toyoda A."/>
            <person name="Suzuki Y."/>
            <person name="Hashimoto A."/>
            <person name="Yamaguchi K."/>
            <person name="Sugano A."/>
            <person name="Kohara Y."/>
            <person name="Fujiyama A."/>
            <person name="Anterola A."/>
            <person name="Aoki S."/>
            <person name="Ashton N."/>
            <person name="Barbazuk W.B."/>
            <person name="Barker E."/>
            <person name="Bennetzen J."/>
            <person name="Bezanilla M."/>
            <person name="Blankenship R."/>
            <person name="Cho S.H."/>
            <person name="Dutcher S."/>
            <person name="Estelle M."/>
            <person name="Fawcett J.A."/>
            <person name="Gundlach H."/>
            <person name="Hanada K."/>
            <person name="Heyl A."/>
            <person name="Hicks K.A."/>
            <person name="Hugh J."/>
            <person name="Lohr M."/>
            <person name="Mayer K."/>
            <person name="Melkozernov A."/>
            <person name="Murata T."/>
            <person name="Nelson D."/>
            <person name="Pils B."/>
            <person name="Prigge M."/>
            <person name="Reiss B."/>
            <person name="Renner T."/>
            <person name="Rombauts S."/>
            <person name="Rushton P."/>
            <person name="Sanderfoot A."/>
            <person name="Schween G."/>
            <person name="Shiu S.-H."/>
            <person name="Stueber K."/>
            <person name="Theodoulou F.L."/>
            <person name="Tu H."/>
            <person name="Van de Peer Y."/>
            <person name="Verrier P.J."/>
            <person name="Waters E."/>
            <person name="Wood A."/>
            <person name="Yang L."/>
            <person name="Cove D."/>
            <person name="Cuming A."/>
            <person name="Hasebe M."/>
            <person name="Lucas S."/>
            <person name="Mishler D.B."/>
            <person name="Reski R."/>
            <person name="Grigoriev I."/>
            <person name="Quatrano R.S."/>
            <person name="Boore J.L."/>
        </authorList>
    </citation>
    <scope>NUCLEOTIDE SEQUENCE [LARGE SCALE GENOMIC DNA]</scope>
    <source>
        <strain evidence="9 10">cv. Gransden 2004</strain>
    </source>
</reference>
<dbReference type="RefSeq" id="XP_024399332.1">
    <property type="nucleotide sequence ID" value="XM_024543564.2"/>
</dbReference>
<dbReference type="AlphaFoldDB" id="A0A2K1J704"/>
<evidence type="ECO:0000256" key="3">
    <source>
        <dbReference type="ARBA" id="ARBA00022705"/>
    </source>
</evidence>
<dbReference type="GO" id="GO:0051781">
    <property type="term" value="P:positive regulation of cell division"/>
    <property type="evidence" value="ECO:0007669"/>
    <property type="project" value="EnsemblPlants"/>
</dbReference>
<evidence type="ECO:0000256" key="2">
    <source>
        <dbReference type="ARBA" id="ARBA00009560"/>
    </source>
</evidence>
<comment type="function">
    <text evidence="6">Participates in DNA repair and in chromosomal DNA replication.</text>
</comment>
<dbReference type="PIRSF" id="PIRSF000799">
    <property type="entry name" value="DNA_pol_eps_2"/>
    <property type="match status" value="1"/>
</dbReference>
<dbReference type="OrthoDB" id="10254730at2759"/>
<gene>
    <name evidence="9" type="primary">LOC112293756</name>
    <name evidence="8" type="ORF">PHYPA_020414</name>
</gene>
<evidence type="ECO:0000256" key="5">
    <source>
        <dbReference type="ARBA" id="ARBA00023242"/>
    </source>
</evidence>
<reference evidence="9" key="3">
    <citation type="submission" date="2020-12" db="UniProtKB">
        <authorList>
            <consortium name="EnsemblPlants"/>
        </authorList>
    </citation>
    <scope>IDENTIFICATION</scope>
</reference>
<dbReference type="InterPro" id="IPR007185">
    <property type="entry name" value="DNA_pol_a/d/e_bsu"/>
</dbReference>
<dbReference type="GeneID" id="112293756"/>
<dbReference type="EnsemblPlants" id="Pp3c16_3220V3.2">
    <property type="protein sequence ID" value="PAC:32984371.CDS.1"/>
    <property type="gene ID" value="Pp3c16_3220"/>
</dbReference>
<dbReference type="PaxDb" id="3218-PP1S127_26V6.1"/>
<dbReference type="GO" id="GO:0008622">
    <property type="term" value="C:epsilon DNA polymerase complex"/>
    <property type="evidence" value="ECO:0000318"/>
    <property type="project" value="GO_Central"/>
</dbReference>
<dbReference type="PANTHER" id="PTHR12708:SF0">
    <property type="entry name" value="DNA POLYMERASE EPSILON SUBUNIT 2"/>
    <property type="match status" value="1"/>
</dbReference>
<evidence type="ECO:0000313" key="8">
    <source>
        <dbReference type="EMBL" id="PNR37306.1"/>
    </source>
</evidence>
<dbReference type="EnsemblPlants" id="Pp3c16_3220V3.4">
    <property type="protein sequence ID" value="PAC:32984373.CDS.1"/>
    <property type="gene ID" value="Pp3c16_3220"/>
</dbReference>
<dbReference type="GO" id="GO:0003677">
    <property type="term" value="F:DNA binding"/>
    <property type="evidence" value="ECO:0007669"/>
    <property type="project" value="UniProtKB-UniRule"/>
</dbReference>
<comment type="similarity">
    <text evidence="2 6">Belongs to the DNA polymerase epsilon subunit B family.</text>
</comment>
<dbReference type="FunCoup" id="A0A2K1J704">
    <property type="interactions" value="2833"/>
</dbReference>
<dbReference type="Gene3D" id="1.10.8.60">
    <property type="match status" value="1"/>
</dbReference>
<dbReference type="GO" id="GO:0042276">
    <property type="term" value="P:error-prone translesion synthesis"/>
    <property type="evidence" value="ECO:0000318"/>
    <property type="project" value="GO_Central"/>
</dbReference>
<keyword evidence="5 6" id="KW-0539">Nucleus</keyword>
<evidence type="ECO:0000256" key="1">
    <source>
        <dbReference type="ARBA" id="ARBA00004123"/>
    </source>
</evidence>
<dbReference type="Gramene" id="Pp3c16_3220V3.4">
    <property type="protein sequence ID" value="PAC:32984373.CDS.1"/>
    <property type="gene ID" value="Pp3c16_3220"/>
</dbReference>
<dbReference type="Proteomes" id="UP000006727">
    <property type="component" value="Chromosome 16"/>
</dbReference>
<evidence type="ECO:0000256" key="6">
    <source>
        <dbReference type="PIRNR" id="PIRNR000799"/>
    </source>
</evidence>
<organism evidence="8">
    <name type="scientific">Physcomitrium patens</name>
    <name type="common">Spreading-leaved earth moss</name>
    <name type="synonym">Physcomitrella patens</name>
    <dbReference type="NCBI Taxonomy" id="3218"/>
    <lineage>
        <taxon>Eukaryota</taxon>
        <taxon>Viridiplantae</taxon>
        <taxon>Streptophyta</taxon>
        <taxon>Embryophyta</taxon>
        <taxon>Bryophyta</taxon>
        <taxon>Bryophytina</taxon>
        <taxon>Bryopsida</taxon>
        <taxon>Funariidae</taxon>
        <taxon>Funariales</taxon>
        <taxon>Funariaceae</taxon>
        <taxon>Physcomitrium</taxon>
    </lineage>
</organism>
<reference evidence="8 10" key="2">
    <citation type="journal article" date="2018" name="Plant J.">
        <title>The Physcomitrella patens chromosome-scale assembly reveals moss genome structure and evolution.</title>
        <authorList>
            <person name="Lang D."/>
            <person name="Ullrich K.K."/>
            <person name="Murat F."/>
            <person name="Fuchs J."/>
            <person name="Jenkins J."/>
            <person name="Haas F.B."/>
            <person name="Piednoel M."/>
            <person name="Gundlach H."/>
            <person name="Van Bel M."/>
            <person name="Meyberg R."/>
            <person name="Vives C."/>
            <person name="Morata J."/>
            <person name="Symeonidi A."/>
            <person name="Hiss M."/>
            <person name="Muchero W."/>
            <person name="Kamisugi Y."/>
            <person name="Saleh O."/>
            <person name="Blanc G."/>
            <person name="Decker E.L."/>
            <person name="van Gessel N."/>
            <person name="Grimwood J."/>
            <person name="Hayes R.D."/>
            <person name="Graham S.W."/>
            <person name="Gunter L.E."/>
            <person name="McDaniel S.F."/>
            <person name="Hoernstein S.N.W."/>
            <person name="Larsson A."/>
            <person name="Li F.W."/>
            <person name="Perroud P.F."/>
            <person name="Phillips J."/>
            <person name="Ranjan P."/>
            <person name="Rokshar D.S."/>
            <person name="Rothfels C.J."/>
            <person name="Schneider L."/>
            <person name="Shu S."/>
            <person name="Stevenson D.W."/>
            <person name="Thummler F."/>
            <person name="Tillich M."/>
            <person name="Villarreal Aguilar J.C."/>
            <person name="Widiez T."/>
            <person name="Wong G.K."/>
            <person name="Wymore A."/>
            <person name="Zhang Y."/>
            <person name="Zimmer A.D."/>
            <person name="Quatrano R.S."/>
            <person name="Mayer K.F.X."/>
            <person name="Goodstein D."/>
            <person name="Casacuberta J.M."/>
            <person name="Vandepoele K."/>
            <person name="Reski R."/>
            <person name="Cuming A.C."/>
            <person name="Tuskan G.A."/>
            <person name="Maumus F."/>
            <person name="Salse J."/>
            <person name="Schmutz J."/>
            <person name="Rensing S.A."/>
        </authorList>
    </citation>
    <scope>NUCLEOTIDE SEQUENCE [LARGE SCALE GENOMIC DNA]</scope>
    <source>
        <strain evidence="9 10">cv. Gransden 2004</strain>
    </source>
</reference>
<dbReference type="EMBL" id="ABEU02000016">
    <property type="protein sequence ID" value="PNR37306.1"/>
    <property type="molecule type" value="Genomic_DNA"/>
</dbReference>
<dbReference type="RefSeq" id="XP_024399331.1">
    <property type="nucleotide sequence ID" value="XM_024543563.2"/>
</dbReference>
<dbReference type="GO" id="GO:0006261">
    <property type="term" value="P:DNA-templated DNA replication"/>
    <property type="evidence" value="ECO:0000318"/>
    <property type="project" value="GO_Central"/>
</dbReference>
<dbReference type="Gramene" id="Pp3c16_3220V3.3">
    <property type="protein sequence ID" value="PAC:32984372.CDS.1"/>
    <property type="gene ID" value="Pp3c16_3220"/>
</dbReference>
<dbReference type="EnsemblPlants" id="Pp3c16_3220V3.1">
    <property type="protein sequence ID" value="PAC:32984370.CDS.1"/>
    <property type="gene ID" value="Pp3c16_3220"/>
</dbReference>
<name>A0A2K1J704_PHYPA</name>
<dbReference type="GO" id="GO:0070182">
    <property type="term" value="F:DNA polymerase binding"/>
    <property type="evidence" value="ECO:0007669"/>
    <property type="project" value="EnsemblPlants"/>
</dbReference>
<protein>
    <recommendedName>
        <fullName evidence="6">DNA polymerase epsilon subunit</fullName>
    </recommendedName>
    <alternativeName>
        <fullName evidence="6">DNA polymerase II subunit 2</fullName>
    </alternativeName>
</protein>
<dbReference type="InterPro" id="IPR016266">
    <property type="entry name" value="POLE2"/>
</dbReference>
<feature type="domain" description="DNA polymerase alpha/delta/epsilon subunit B" evidence="7">
    <location>
        <begin position="281"/>
        <end position="485"/>
    </location>
</feature>
<keyword evidence="3 6" id="KW-0235">DNA replication</keyword>
<evidence type="ECO:0000313" key="10">
    <source>
        <dbReference type="Proteomes" id="UP000006727"/>
    </source>
</evidence>
<evidence type="ECO:0000259" key="7">
    <source>
        <dbReference type="Pfam" id="PF04042"/>
    </source>
</evidence>
<dbReference type="STRING" id="3218.A0A2K1J704"/>